<sequence length="52" mass="5656">MGHEARITLRLPTAPHEWPASQAESARRSRNSEILHPPEAGRGNDSGDDPSP</sequence>
<protein>
    <submittedName>
        <fullName evidence="2">Arc family DNA-binding protein</fullName>
    </submittedName>
</protein>
<dbReference type="GO" id="GO:0003677">
    <property type="term" value="F:DNA binding"/>
    <property type="evidence" value="ECO:0007669"/>
    <property type="project" value="UniProtKB-KW"/>
</dbReference>
<dbReference type="Gene3D" id="1.10.1220.10">
    <property type="entry name" value="Met repressor-like"/>
    <property type="match status" value="1"/>
</dbReference>
<comment type="caution">
    <text evidence="2">The sequence shown here is derived from an EMBL/GenBank/DDBJ whole genome shotgun (WGS) entry which is preliminary data.</text>
</comment>
<keyword evidence="2" id="KW-0238">DNA-binding</keyword>
<evidence type="ECO:0000256" key="1">
    <source>
        <dbReference type="SAM" id="MobiDB-lite"/>
    </source>
</evidence>
<accession>A0A6A0AYG7</accession>
<dbReference type="EMBL" id="BLLG01000009">
    <property type="protein sequence ID" value="GFH37371.1"/>
    <property type="molecule type" value="Genomic_DNA"/>
</dbReference>
<reference evidence="2 3" key="1">
    <citation type="submission" date="2020-02" db="EMBL/GenBank/DDBJ databases">
        <title>Whole Genome Shotgun Sequence of Streptomyces sp. strain CWH03.</title>
        <authorList>
            <person name="Dohra H."/>
            <person name="Kodani S."/>
            <person name="Yamamura H."/>
        </authorList>
    </citation>
    <scope>NUCLEOTIDE SEQUENCE [LARGE SCALE GENOMIC DNA]</scope>
    <source>
        <strain evidence="2 3">CWH03</strain>
    </source>
</reference>
<dbReference type="AlphaFoldDB" id="A0A6A0AYG7"/>
<dbReference type="GO" id="GO:0006355">
    <property type="term" value="P:regulation of DNA-templated transcription"/>
    <property type="evidence" value="ECO:0007669"/>
    <property type="project" value="InterPro"/>
</dbReference>
<dbReference type="Proteomes" id="UP000484988">
    <property type="component" value="Unassembled WGS sequence"/>
</dbReference>
<dbReference type="InterPro" id="IPR013321">
    <property type="entry name" value="Arc_rbn_hlx_hlx"/>
</dbReference>
<evidence type="ECO:0000313" key="2">
    <source>
        <dbReference type="EMBL" id="GFH37371.1"/>
    </source>
</evidence>
<dbReference type="RefSeq" id="WP_173265127.1">
    <property type="nucleotide sequence ID" value="NZ_BLLG01000009.1"/>
</dbReference>
<name>A0A6A0AYG7_9ACTN</name>
<organism evidence="2 3">
    <name type="scientific">Streptomyces pacificus</name>
    <dbReference type="NCBI Taxonomy" id="2705029"/>
    <lineage>
        <taxon>Bacteria</taxon>
        <taxon>Bacillati</taxon>
        <taxon>Actinomycetota</taxon>
        <taxon>Actinomycetes</taxon>
        <taxon>Kitasatosporales</taxon>
        <taxon>Streptomycetaceae</taxon>
        <taxon>Streptomyces</taxon>
    </lineage>
</organism>
<gene>
    <name evidence="2" type="ORF">SCWH03_36090</name>
</gene>
<proteinExistence type="predicted"/>
<evidence type="ECO:0000313" key="3">
    <source>
        <dbReference type="Proteomes" id="UP000484988"/>
    </source>
</evidence>
<keyword evidence="3" id="KW-1185">Reference proteome</keyword>
<feature type="region of interest" description="Disordered" evidence="1">
    <location>
        <begin position="1"/>
        <end position="52"/>
    </location>
</feature>